<dbReference type="PANTHER" id="PTHR43800">
    <property type="entry name" value="PEPTIDYL-LYSINE N-ACETYLTRANSFERASE YJAB"/>
    <property type="match status" value="1"/>
</dbReference>
<name>A0ABN1AHQ6_9SPHN</name>
<dbReference type="Gene3D" id="3.40.630.30">
    <property type="match status" value="1"/>
</dbReference>
<dbReference type="CDD" id="cd04301">
    <property type="entry name" value="NAT_SF"/>
    <property type="match status" value="1"/>
</dbReference>
<protein>
    <submittedName>
        <fullName evidence="4">GNAT family N-acetyltransferase</fullName>
    </submittedName>
</protein>
<comment type="caution">
    <text evidence="4">The sequence shown here is derived from an EMBL/GenBank/DDBJ whole genome shotgun (WGS) entry which is preliminary data.</text>
</comment>
<keyword evidence="5" id="KW-1185">Reference proteome</keyword>
<evidence type="ECO:0000259" key="3">
    <source>
        <dbReference type="PROSITE" id="PS51186"/>
    </source>
</evidence>
<dbReference type="InterPro" id="IPR000182">
    <property type="entry name" value="GNAT_dom"/>
</dbReference>
<dbReference type="SUPFAM" id="SSF55729">
    <property type="entry name" value="Acyl-CoA N-acyltransferases (Nat)"/>
    <property type="match status" value="1"/>
</dbReference>
<gene>
    <name evidence="4" type="ORF">GCM10009096_18310</name>
</gene>
<evidence type="ECO:0000313" key="5">
    <source>
        <dbReference type="Proteomes" id="UP001500713"/>
    </source>
</evidence>
<dbReference type="PANTHER" id="PTHR43800:SF1">
    <property type="entry name" value="PEPTIDYL-LYSINE N-ACETYLTRANSFERASE YJAB"/>
    <property type="match status" value="1"/>
</dbReference>
<dbReference type="Pfam" id="PF00583">
    <property type="entry name" value="Acetyltransf_1"/>
    <property type="match status" value="1"/>
</dbReference>
<keyword evidence="2" id="KW-0012">Acyltransferase</keyword>
<evidence type="ECO:0000313" key="4">
    <source>
        <dbReference type="EMBL" id="GAA0476826.1"/>
    </source>
</evidence>
<accession>A0ABN1AHQ6</accession>
<dbReference type="EMBL" id="BAAAEM010000002">
    <property type="protein sequence ID" value="GAA0476826.1"/>
    <property type="molecule type" value="Genomic_DNA"/>
</dbReference>
<dbReference type="PROSITE" id="PS51186">
    <property type="entry name" value="GNAT"/>
    <property type="match status" value="1"/>
</dbReference>
<dbReference type="InterPro" id="IPR016181">
    <property type="entry name" value="Acyl_CoA_acyltransferase"/>
</dbReference>
<proteinExistence type="predicted"/>
<sequence>MAEDADYLPAIERSAGSAFLQVPGLEWLAGSDDIVSAEDQLRFIEQGLVWIAESADGERVGFLTAEQFEDEYHIWELDVHQAHQKRGIGRGLIKALTEKARRETVRAITLTTFRDLPFNEKFYQHMGFQTLEEEQQSKRLTAILATEEANGLPAERRCAMQLPL</sequence>
<organism evidence="4 5">
    <name type="scientific">Parasphingorhabdus litoris</name>
    <dbReference type="NCBI Taxonomy" id="394733"/>
    <lineage>
        <taxon>Bacteria</taxon>
        <taxon>Pseudomonadati</taxon>
        <taxon>Pseudomonadota</taxon>
        <taxon>Alphaproteobacteria</taxon>
        <taxon>Sphingomonadales</taxon>
        <taxon>Sphingomonadaceae</taxon>
        <taxon>Parasphingorhabdus</taxon>
    </lineage>
</organism>
<reference evidence="4 5" key="1">
    <citation type="journal article" date="2019" name="Int. J. Syst. Evol. Microbiol.">
        <title>The Global Catalogue of Microorganisms (GCM) 10K type strain sequencing project: providing services to taxonomists for standard genome sequencing and annotation.</title>
        <authorList>
            <consortium name="The Broad Institute Genomics Platform"/>
            <consortium name="The Broad Institute Genome Sequencing Center for Infectious Disease"/>
            <person name="Wu L."/>
            <person name="Ma J."/>
        </authorList>
    </citation>
    <scope>NUCLEOTIDE SEQUENCE [LARGE SCALE GENOMIC DNA]</scope>
    <source>
        <strain evidence="4 5">JCM 14162</strain>
    </source>
</reference>
<evidence type="ECO:0000256" key="2">
    <source>
        <dbReference type="ARBA" id="ARBA00023315"/>
    </source>
</evidence>
<feature type="domain" description="N-acetyltransferase" evidence="3">
    <location>
        <begin position="1"/>
        <end position="150"/>
    </location>
</feature>
<keyword evidence="1" id="KW-0808">Transferase</keyword>
<evidence type="ECO:0000256" key="1">
    <source>
        <dbReference type="ARBA" id="ARBA00022679"/>
    </source>
</evidence>
<dbReference type="Proteomes" id="UP001500713">
    <property type="component" value="Unassembled WGS sequence"/>
</dbReference>